<feature type="transmembrane region" description="Helical" evidence="1">
    <location>
        <begin position="6"/>
        <end position="26"/>
    </location>
</feature>
<evidence type="ECO:0000313" key="3">
    <source>
        <dbReference type="Proteomes" id="UP000239322"/>
    </source>
</evidence>
<name>A0A2S9PW88_9ACTN</name>
<dbReference type="EMBL" id="PVLV01000187">
    <property type="protein sequence ID" value="PRH78681.1"/>
    <property type="molecule type" value="Genomic_DNA"/>
</dbReference>
<dbReference type="RefSeq" id="WP_105869153.1">
    <property type="nucleotide sequence ID" value="NZ_PVLV01000187.1"/>
</dbReference>
<comment type="caution">
    <text evidence="2">The sequence shown here is derived from an EMBL/GenBank/DDBJ whole genome shotgun (WGS) entry which is preliminary data.</text>
</comment>
<dbReference type="AlphaFoldDB" id="A0A2S9PW88"/>
<keyword evidence="3" id="KW-1185">Reference proteome</keyword>
<proteinExistence type="predicted"/>
<sequence length="157" mass="16977">MSLWVNVITAASGLVGAGVGFTGTLLSERWRARESAEQERTAAARALREERKDVLVRFFASVRELERAAERAHAGQEVAGAAELTSRLWLLHVEVYLLCGEPVADAVHDLTERLTEAVREPTGVPVHARISAARRAALEAAHGELRLPASARGHRGG</sequence>
<accession>A0A2S9PW88</accession>
<keyword evidence="1" id="KW-1133">Transmembrane helix</keyword>
<keyword evidence="1" id="KW-0472">Membrane</keyword>
<gene>
    <name evidence="2" type="ORF">C6N75_13645</name>
</gene>
<dbReference type="Proteomes" id="UP000239322">
    <property type="component" value="Unassembled WGS sequence"/>
</dbReference>
<protein>
    <submittedName>
        <fullName evidence="2">Uncharacterized protein</fullName>
    </submittedName>
</protein>
<organism evidence="2 3">
    <name type="scientific">Streptomyces solincola</name>
    <dbReference type="NCBI Taxonomy" id="2100817"/>
    <lineage>
        <taxon>Bacteria</taxon>
        <taxon>Bacillati</taxon>
        <taxon>Actinomycetota</taxon>
        <taxon>Actinomycetes</taxon>
        <taxon>Kitasatosporales</taxon>
        <taxon>Streptomycetaceae</taxon>
        <taxon>Streptomyces</taxon>
    </lineage>
</organism>
<keyword evidence="1" id="KW-0812">Transmembrane</keyword>
<evidence type="ECO:0000256" key="1">
    <source>
        <dbReference type="SAM" id="Phobius"/>
    </source>
</evidence>
<reference evidence="2 3" key="1">
    <citation type="submission" date="2018-03" db="EMBL/GenBank/DDBJ databases">
        <title>Novel Streptomyces sp. from soil.</title>
        <authorList>
            <person name="Tan G.Y.A."/>
            <person name="Lee Z.Y."/>
        </authorList>
    </citation>
    <scope>NUCLEOTIDE SEQUENCE [LARGE SCALE GENOMIC DNA]</scope>
    <source>
        <strain evidence="2 3">ST5x</strain>
    </source>
</reference>
<evidence type="ECO:0000313" key="2">
    <source>
        <dbReference type="EMBL" id="PRH78681.1"/>
    </source>
</evidence>